<dbReference type="GO" id="GO:0016805">
    <property type="term" value="F:dipeptidase activity"/>
    <property type="evidence" value="ECO:0007669"/>
    <property type="project" value="TreeGrafter"/>
</dbReference>
<evidence type="ECO:0000259" key="4">
    <source>
        <dbReference type="Pfam" id="PF24016"/>
    </source>
</evidence>
<reference evidence="5 6" key="1">
    <citation type="submission" date="2019-02" db="EMBL/GenBank/DDBJ databases">
        <title>Genome sequencing of the rare red list fungi Dentipellis fragilis.</title>
        <authorList>
            <person name="Buettner E."/>
            <person name="Kellner H."/>
        </authorList>
    </citation>
    <scope>NUCLEOTIDE SEQUENCE [LARGE SCALE GENOMIC DNA]</scope>
    <source>
        <strain evidence="5 6">DSM 105465</strain>
    </source>
</reference>
<feature type="compositionally biased region" description="Polar residues" evidence="2">
    <location>
        <begin position="377"/>
        <end position="389"/>
    </location>
</feature>
<dbReference type="EMBL" id="SEOQ01000300">
    <property type="protein sequence ID" value="TFY65870.1"/>
    <property type="molecule type" value="Genomic_DNA"/>
</dbReference>
<dbReference type="InterPro" id="IPR002933">
    <property type="entry name" value="Peptidase_M20"/>
</dbReference>
<protein>
    <submittedName>
        <fullName evidence="5">Uncharacterized protein</fullName>
    </submittedName>
</protein>
<accession>A0A4Y9YVU8</accession>
<feature type="region of interest" description="Disordered" evidence="2">
    <location>
        <begin position="376"/>
        <end position="405"/>
    </location>
</feature>
<dbReference type="Gene3D" id="3.40.630.10">
    <property type="entry name" value="Zn peptidases"/>
    <property type="match status" value="1"/>
</dbReference>
<feature type="domain" description="Peptidase M20 dimerisation" evidence="3">
    <location>
        <begin position="630"/>
        <end position="721"/>
    </location>
</feature>
<evidence type="ECO:0000256" key="1">
    <source>
        <dbReference type="ARBA" id="ARBA00006247"/>
    </source>
</evidence>
<gene>
    <name evidence="5" type="ORF">EVG20_g5218</name>
</gene>
<dbReference type="AlphaFoldDB" id="A0A4Y9YVU8"/>
<dbReference type="PANTHER" id="PTHR30575">
    <property type="entry name" value="PEPTIDASE M20"/>
    <property type="match status" value="1"/>
</dbReference>
<comment type="caution">
    <text evidence="5">The sequence shown here is derived from an EMBL/GenBank/DDBJ whole genome shotgun (WGS) entry which is preliminary data.</text>
</comment>
<dbReference type="Proteomes" id="UP000298327">
    <property type="component" value="Unassembled WGS sequence"/>
</dbReference>
<dbReference type="InterPro" id="IPR011650">
    <property type="entry name" value="Peptidase_M20_dimer"/>
</dbReference>
<dbReference type="InterPro" id="IPR017439">
    <property type="entry name" value="Amidohydrolase"/>
</dbReference>
<dbReference type="Pfam" id="PF07687">
    <property type="entry name" value="M20_dimer"/>
    <property type="match status" value="1"/>
</dbReference>
<feature type="compositionally biased region" description="Basic and acidic residues" evidence="2">
    <location>
        <begin position="18"/>
        <end position="31"/>
    </location>
</feature>
<feature type="region of interest" description="Disordered" evidence="2">
    <location>
        <begin position="1"/>
        <end position="39"/>
    </location>
</feature>
<dbReference type="InterPro" id="IPR055754">
    <property type="entry name" value="DUF7330"/>
</dbReference>
<name>A0A4Y9YVU8_9AGAM</name>
<proteinExistence type="inferred from homology"/>
<dbReference type="InterPro" id="IPR036264">
    <property type="entry name" value="Bact_exopeptidase_dim_dom"/>
</dbReference>
<evidence type="ECO:0000313" key="5">
    <source>
        <dbReference type="EMBL" id="TFY65870.1"/>
    </source>
</evidence>
<dbReference type="NCBIfam" id="TIGR01891">
    <property type="entry name" value="amidohydrolases"/>
    <property type="match status" value="1"/>
</dbReference>
<organism evidence="5 6">
    <name type="scientific">Dentipellis fragilis</name>
    <dbReference type="NCBI Taxonomy" id="205917"/>
    <lineage>
        <taxon>Eukaryota</taxon>
        <taxon>Fungi</taxon>
        <taxon>Dikarya</taxon>
        <taxon>Basidiomycota</taxon>
        <taxon>Agaricomycotina</taxon>
        <taxon>Agaricomycetes</taxon>
        <taxon>Russulales</taxon>
        <taxon>Hericiaceae</taxon>
        <taxon>Dentipellis</taxon>
    </lineage>
</organism>
<dbReference type="Pfam" id="PF24016">
    <property type="entry name" value="DUF7330"/>
    <property type="match status" value="1"/>
</dbReference>
<sequence>MILEKDEKALPGLPGPSRDSEKLARRAEASRIEPPPAYHKVVEPVKDISSIRSYPPSPVVSSDSSSSFLPPLVPSGITSPAVNDLVLRTRREDIFGTWNIDPSLPRKQETPSIFNFGRRHDTNPPNVSLSSRNGSVMVRLAITGPSNLTTRVQAGTRKGSIHIDVFSKGPGKYVRLNTYTRKGDTVILLPRDYVGVVELRSRKGLVDILPSLAKCARILKVSSNGAIVIIGDSPSLLYVQDVAAAAMYNGDYGFFASRRGRVKIGFSGEDTTLPPEPGFWQRLGKRLLGHVGWDLKRGDAVPVPHFSFVTARTYKHLCTLLTSLRTHSPPGAVPSPSYKPASVDPVEMAGSSDSACDVPVHAGCFSAIFRSRRRRAVTSNNDSVRQRSTGGTGAPKRVDRDASNLKSSAAAVGHSEELPEYVTFASCCDFSGTLAREGAKPPSYFADVKELHSPEVIKTIEEKLKELDPHLRELSLKIHDHPELNFHEQYAHDLLSTFMSTHGFKVTPHYLGLDTAWRAEASHGTDGRVLGVNSEMDALPGIGHACGHNLIAVAGVGVALAVKAALTEHDIAGTVVLLGTPAEESGGGKQILLDRGGYKDMDACIMCHPFSGAPDNYFRVAPCLALQNIDIEYFGHTAHAAIAPWEGVNALDAAFLAYSSISVLRQQINPTHRVQGTVSGKDWTPNVIPDYAKMTWIVRAPTWAEVEVLRDRVINCLEAAALSTGCKHKLTLGERYMDLRQNTVLAESFAAVSQHHYGLPTQILDETMPASTDFGNVTYALPALHPVFFIPTPEPNSSPHTPGFALAARTPGAHASMLRVARSLALTGLRMLADDDFFVRARQAYEDDARGRGTFEGVVAWGFWAGAGVDSGPDAQTKHIYTYTYTHIDMRNTRLSYPVLSTYIYLSIYLHLRERTVNVELLENLRSDSDSERNP</sequence>
<dbReference type="SUPFAM" id="SSF55031">
    <property type="entry name" value="Bacterial exopeptidase dimerisation domain"/>
    <property type="match status" value="1"/>
</dbReference>
<dbReference type="CDD" id="cd05672">
    <property type="entry name" value="M20_ACY1L2-like"/>
    <property type="match status" value="1"/>
</dbReference>
<dbReference type="SUPFAM" id="SSF53187">
    <property type="entry name" value="Zn-dependent exopeptidases"/>
    <property type="match status" value="1"/>
</dbReference>
<feature type="domain" description="DUF7330" evidence="4">
    <location>
        <begin position="85"/>
        <end position="269"/>
    </location>
</feature>
<evidence type="ECO:0000259" key="3">
    <source>
        <dbReference type="Pfam" id="PF07687"/>
    </source>
</evidence>
<dbReference type="InterPro" id="IPR052030">
    <property type="entry name" value="Peptidase_M20/M20A_hydrolases"/>
</dbReference>
<dbReference type="FunFam" id="3.30.70.360:FF:000004">
    <property type="entry name" value="Peptidase M20 domain-containing protein 2"/>
    <property type="match status" value="1"/>
</dbReference>
<dbReference type="OrthoDB" id="6119954at2759"/>
<dbReference type="Pfam" id="PF01546">
    <property type="entry name" value="Peptidase_M20"/>
    <property type="match status" value="1"/>
</dbReference>
<dbReference type="Gene3D" id="3.30.70.360">
    <property type="match status" value="1"/>
</dbReference>
<dbReference type="STRING" id="205917.A0A4Y9YVU8"/>
<evidence type="ECO:0000313" key="6">
    <source>
        <dbReference type="Proteomes" id="UP000298327"/>
    </source>
</evidence>
<comment type="similarity">
    <text evidence="1">Belongs to the peptidase M20A family.</text>
</comment>
<dbReference type="PANTHER" id="PTHR30575:SF0">
    <property type="entry name" value="XAA-ARG DIPEPTIDASE"/>
    <property type="match status" value="1"/>
</dbReference>
<keyword evidence="6" id="KW-1185">Reference proteome</keyword>
<evidence type="ECO:0000256" key="2">
    <source>
        <dbReference type="SAM" id="MobiDB-lite"/>
    </source>
</evidence>